<evidence type="ECO:0000256" key="2">
    <source>
        <dbReference type="SAM" id="SignalP"/>
    </source>
</evidence>
<reference evidence="5" key="1">
    <citation type="journal article" date="2020" name="PLoS Negl. Trop. Dis.">
        <title>High-quality nuclear genome for Sarcoptes scabiei-A critical resource for a neglected parasite.</title>
        <authorList>
            <person name="Korhonen P.K."/>
            <person name="Gasser R.B."/>
            <person name="Ma G."/>
            <person name="Wang T."/>
            <person name="Stroehlein A.J."/>
            <person name="Young N.D."/>
            <person name="Ang C.S."/>
            <person name="Fernando D.D."/>
            <person name="Lu H.C."/>
            <person name="Taylor S."/>
            <person name="Reynolds S.L."/>
            <person name="Mofiz E."/>
            <person name="Najaraj S.H."/>
            <person name="Gowda H."/>
            <person name="Madugundu A."/>
            <person name="Renuse S."/>
            <person name="Holt D."/>
            <person name="Pandey A."/>
            <person name="Papenfuss A.T."/>
            <person name="Fischer K."/>
        </authorList>
    </citation>
    <scope>NUCLEOTIDE SEQUENCE [LARGE SCALE GENOMIC DNA]</scope>
</reference>
<keyword evidence="2" id="KW-0732">Signal</keyword>
<dbReference type="EMBL" id="WVUK01000065">
    <property type="protein sequence ID" value="KAF7489123.1"/>
    <property type="molecule type" value="Genomic_DNA"/>
</dbReference>
<reference evidence="3" key="2">
    <citation type="submission" date="2020-01" db="EMBL/GenBank/DDBJ databases">
        <authorList>
            <person name="Korhonen P.K.K."/>
            <person name="Guangxu M.G."/>
            <person name="Wang T.W."/>
            <person name="Stroehlein A.J.S."/>
            <person name="Young N.D."/>
            <person name="Ang C.-S.A."/>
            <person name="Fernando D.W.F."/>
            <person name="Lu H.L."/>
            <person name="Taylor S.T."/>
            <person name="Ehtesham M.E.M."/>
            <person name="Najaraj S.H.N."/>
            <person name="Harsha G.H.G."/>
            <person name="Madugundu A.M."/>
            <person name="Renuse S.R."/>
            <person name="Holt D.H."/>
            <person name="Pandey A.P."/>
            <person name="Papenfuss A.P."/>
            <person name="Gasser R.B.G."/>
            <person name="Fischer K.F."/>
        </authorList>
    </citation>
    <scope>NUCLEOTIDE SEQUENCE</scope>
    <source>
        <strain evidence="3">SSS_KF_BRIS2020</strain>
    </source>
</reference>
<keyword evidence="5" id="KW-1185">Reference proteome</keyword>
<name>A0A834R3B2_SARSC</name>
<protein>
    <submittedName>
        <fullName evidence="3 4">Uncharacterized protein</fullName>
    </submittedName>
</protein>
<proteinExistence type="predicted"/>
<evidence type="ECO:0000256" key="1">
    <source>
        <dbReference type="SAM" id="MobiDB-lite"/>
    </source>
</evidence>
<feature type="chain" id="PRO_5038259168" evidence="2">
    <location>
        <begin position="31"/>
        <end position="244"/>
    </location>
</feature>
<reference evidence="4" key="3">
    <citation type="submission" date="2022-06" db="UniProtKB">
        <authorList>
            <consortium name="EnsemblMetazoa"/>
        </authorList>
    </citation>
    <scope>IDENTIFICATION</scope>
</reference>
<sequence>MSSNSMKIFTTLMISLMMISILTIPQSVNGGSNLLLVAGSFLERLKSKIIRPPFSFSSDQRQFQLPIQSQIATVLKQPFSSSPLSSPYPASPNHLIFGTPFLSSLEIPVYESILHENSIDGYQNFIDDEPHIAGHYENNGLINLIDVGLLSPFPMLPVRSRPSATMSSSGSNLIHHYTNFYPTPEEDWNSMLLLDPSKLIRPNPSKSKQNSRKIKTKKSRNHYEHAESIHRPMVKYPRPRWQLF</sequence>
<gene>
    <name evidence="3" type="ORF">SSS_5072</name>
</gene>
<dbReference type="EnsemblMetazoa" id="SSS_5072s_mrna">
    <property type="protein sequence ID" value="KAF7489123.1"/>
    <property type="gene ID" value="SSS_5072"/>
</dbReference>
<organism evidence="3">
    <name type="scientific">Sarcoptes scabiei</name>
    <name type="common">Itch mite</name>
    <name type="synonym">Acarus scabiei</name>
    <dbReference type="NCBI Taxonomy" id="52283"/>
    <lineage>
        <taxon>Eukaryota</taxon>
        <taxon>Metazoa</taxon>
        <taxon>Ecdysozoa</taxon>
        <taxon>Arthropoda</taxon>
        <taxon>Chelicerata</taxon>
        <taxon>Arachnida</taxon>
        <taxon>Acari</taxon>
        <taxon>Acariformes</taxon>
        <taxon>Sarcoptiformes</taxon>
        <taxon>Astigmata</taxon>
        <taxon>Psoroptidia</taxon>
        <taxon>Sarcoptoidea</taxon>
        <taxon>Sarcoptidae</taxon>
        <taxon>Sarcoptinae</taxon>
        <taxon>Sarcoptes</taxon>
    </lineage>
</organism>
<feature type="region of interest" description="Disordered" evidence="1">
    <location>
        <begin position="199"/>
        <end position="229"/>
    </location>
</feature>
<dbReference type="Proteomes" id="UP000070412">
    <property type="component" value="Unassembled WGS sequence"/>
</dbReference>
<feature type="signal peptide" evidence="2">
    <location>
        <begin position="1"/>
        <end position="30"/>
    </location>
</feature>
<feature type="compositionally biased region" description="Basic residues" evidence="1">
    <location>
        <begin position="209"/>
        <end position="220"/>
    </location>
</feature>
<dbReference type="AlphaFoldDB" id="A0A834R3B2"/>
<evidence type="ECO:0000313" key="5">
    <source>
        <dbReference type="Proteomes" id="UP000070412"/>
    </source>
</evidence>
<accession>A0A834R3B2</accession>
<evidence type="ECO:0000313" key="4">
    <source>
        <dbReference type="EnsemblMetazoa" id="KAF7489123.1"/>
    </source>
</evidence>
<evidence type="ECO:0000313" key="3">
    <source>
        <dbReference type="EMBL" id="KAF7489123.1"/>
    </source>
</evidence>